<sequence>MSSADVITESVSVSDQATLQQLVQLAPACASTSTISTAASRPSLSVPSLAVVRSHSAAPITLQTPDAELHDPLNTAYGQEVKPIYRGRFVEMLEEDWEFRDEDGQGDEPIEIIFTRASTSSERTTATTESETFKPLPFMRRHGAKSSGISPSFSTSRLLASLGQKSRGIWAAQSDKSAGISPSLFEPPRGPTIAHEFGVTRRPLPTIGETTSDNVDLHVPTTGLAAKLPSKVGMPKDPVNFVARRLSLRRRR</sequence>
<keyword evidence="2" id="KW-1185">Reference proteome</keyword>
<evidence type="ECO:0000313" key="2">
    <source>
        <dbReference type="Proteomes" id="UP000076738"/>
    </source>
</evidence>
<gene>
    <name evidence="1" type="ORF">CALVIDRAFT_542374</name>
</gene>
<dbReference type="OrthoDB" id="10535338at2759"/>
<dbReference type="Proteomes" id="UP000076738">
    <property type="component" value="Unassembled WGS sequence"/>
</dbReference>
<protein>
    <submittedName>
        <fullName evidence="1">Uncharacterized protein</fullName>
    </submittedName>
</protein>
<reference evidence="1 2" key="1">
    <citation type="journal article" date="2016" name="Mol. Biol. Evol.">
        <title>Comparative Genomics of Early-Diverging Mushroom-Forming Fungi Provides Insights into the Origins of Lignocellulose Decay Capabilities.</title>
        <authorList>
            <person name="Nagy L.G."/>
            <person name="Riley R."/>
            <person name="Tritt A."/>
            <person name="Adam C."/>
            <person name="Daum C."/>
            <person name="Floudas D."/>
            <person name="Sun H."/>
            <person name="Yadav J.S."/>
            <person name="Pangilinan J."/>
            <person name="Larsson K.H."/>
            <person name="Matsuura K."/>
            <person name="Barry K."/>
            <person name="Labutti K."/>
            <person name="Kuo R."/>
            <person name="Ohm R.A."/>
            <person name="Bhattacharya S.S."/>
            <person name="Shirouzu T."/>
            <person name="Yoshinaga Y."/>
            <person name="Martin F.M."/>
            <person name="Grigoriev I.V."/>
            <person name="Hibbett D.S."/>
        </authorList>
    </citation>
    <scope>NUCLEOTIDE SEQUENCE [LARGE SCALE GENOMIC DNA]</scope>
    <source>
        <strain evidence="1 2">TUFC12733</strain>
    </source>
</reference>
<evidence type="ECO:0000313" key="1">
    <source>
        <dbReference type="EMBL" id="KZO90726.1"/>
    </source>
</evidence>
<proteinExistence type="predicted"/>
<organism evidence="1 2">
    <name type="scientific">Calocera viscosa (strain TUFC12733)</name>
    <dbReference type="NCBI Taxonomy" id="1330018"/>
    <lineage>
        <taxon>Eukaryota</taxon>
        <taxon>Fungi</taxon>
        <taxon>Dikarya</taxon>
        <taxon>Basidiomycota</taxon>
        <taxon>Agaricomycotina</taxon>
        <taxon>Dacrymycetes</taxon>
        <taxon>Dacrymycetales</taxon>
        <taxon>Dacrymycetaceae</taxon>
        <taxon>Calocera</taxon>
    </lineage>
</organism>
<name>A0A167GMW4_CALVF</name>
<dbReference type="EMBL" id="KV417335">
    <property type="protein sequence ID" value="KZO90726.1"/>
    <property type="molecule type" value="Genomic_DNA"/>
</dbReference>
<dbReference type="AlphaFoldDB" id="A0A167GMW4"/>
<accession>A0A167GMW4</accession>